<dbReference type="GO" id="GO:0031418">
    <property type="term" value="F:L-ascorbic acid binding"/>
    <property type="evidence" value="ECO:0007669"/>
    <property type="project" value="UniProtKB-KW"/>
</dbReference>
<keyword evidence="5" id="KW-0560">Oxidoreductase</keyword>
<keyword evidence="9" id="KW-1185">Reference proteome</keyword>
<dbReference type="EMBL" id="FNAK01000001">
    <property type="protein sequence ID" value="SDD22205.1"/>
    <property type="molecule type" value="Genomic_DNA"/>
</dbReference>
<keyword evidence="4" id="KW-0223">Dioxygenase</keyword>
<dbReference type="OrthoDB" id="9812472at2"/>
<dbReference type="AlphaFoldDB" id="A0A1G6T1E2"/>
<sequence length="199" mass="21622">MTPRGDIGLAPPLAARETVVTLPDFLSAEECERLTAFGESEGMAPGRLTGGVMVSGIRSASTLWLDDDTLPWFTDRMIEGLALLNRRWFDFALMGFDEGFQLLRYDGAADGGDFYDWHIDIGRKGLNASRKLSLVLQLSDPADYEGGTLEVNADGTPAAQPLARGSLTAFPSYVLHRVAPVTSGRRYSLAAWAHGPAFR</sequence>
<evidence type="ECO:0000256" key="3">
    <source>
        <dbReference type="ARBA" id="ARBA00022896"/>
    </source>
</evidence>
<name>A0A1G6T1E2_9PROT</name>
<evidence type="ECO:0000256" key="2">
    <source>
        <dbReference type="ARBA" id="ARBA00022723"/>
    </source>
</evidence>
<dbReference type="Gene3D" id="2.60.120.620">
    <property type="entry name" value="q2cbj1_9rhob like domain"/>
    <property type="match status" value="1"/>
</dbReference>
<protein>
    <submittedName>
        <fullName evidence="8">PKHD-type hydroxylase</fullName>
    </submittedName>
</protein>
<dbReference type="GO" id="GO:0005506">
    <property type="term" value="F:iron ion binding"/>
    <property type="evidence" value="ECO:0007669"/>
    <property type="project" value="InterPro"/>
</dbReference>
<evidence type="ECO:0000256" key="4">
    <source>
        <dbReference type="ARBA" id="ARBA00022964"/>
    </source>
</evidence>
<evidence type="ECO:0000313" key="9">
    <source>
        <dbReference type="Proteomes" id="UP000183685"/>
    </source>
</evidence>
<evidence type="ECO:0000256" key="5">
    <source>
        <dbReference type="ARBA" id="ARBA00023002"/>
    </source>
</evidence>
<dbReference type="InterPro" id="IPR023550">
    <property type="entry name" value="PKHD_hydroxylase"/>
</dbReference>
<proteinExistence type="predicted"/>
<dbReference type="STRING" id="637679.GCA_001550055_00836"/>
<evidence type="ECO:0000256" key="6">
    <source>
        <dbReference type="ARBA" id="ARBA00023004"/>
    </source>
</evidence>
<comment type="cofactor">
    <cofactor evidence="1">
        <name>L-ascorbate</name>
        <dbReference type="ChEBI" id="CHEBI:38290"/>
    </cofactor>
</comment>
<feature type="domain" description="Fe2OG dioxygenase" evidence="7">
    <location>
        <begin position="95"/>
        <end position="195"/>
    </location>
</feature>
<keyword evidence="3" id="KW-0847">Vitamin C</keyword>
<dbReference type="Proteomes" id="UP000183685">
    <property type="component" value="Unassembled WGS sequence"/>
</dbReference>
<evidence type="ECO:0000313" key="8">
    <source>
        <dbReference type="EMBL" id="SDD22205.1"/>
    </source>
</evidence>
<dbReference type="GO" id="GO:0016706">
    <property type="term" value="F:2-oxoglutarate-dependent dioxygenase activity"/>
    <property type="evidence" value="ECO:0007669"/>
    <property type="project" value="InterPro"/>
</dbReference>
<gene>
    <name evidence="8" type="ORF">SAMN04488071_0052</name>
</gene>
<evidence type="ECO:0000256" key="1">
    <source>
        <dbReference type="ARBA" id="ARBA00001961"/>
    </source>
</evidence>
<accession>A0A1G6T1E2</accession>
<dbReference type="SMART" id="SM00702">
    <property type="entry name" value="P4Hc"/>
    <property type="match status" value="1"/>
</dbReference>
<dbReference type="InterPro" id="IPR044862">
    <property type="entry name" value="Pro_4_hyd_alph_FE2OG_OXY"/>
</dbReference>
<dbReference type="PANTHER" id="PTHR41536">
    <property type="entry name" value="PKHD-TYPE HYDROXYLASE YBIX"/>
    <property type="match status" value="1"/>
</dbReference>
<organism evidence="8 9">
    <name type="scientific">Kordiimonas lacus</name>
    <dbReference type="NCBI Taxonomy" id="637679"/>
    <lineage>
        <taxon>Bacteria</taxon>
        <taxon>Pseudomonadati</taxon>
        <taxon>Pseudomonadota</taxon>
        <taxon>Alphaproteobacteria</taxon>
        <taxon>Kordiimonadales</taxon>
        <taxon>Kordiimonadaceae</taxon>
        <taxon>Kordiimonas</taxon>
    </lineage>
</organism>
<keyword evidence="2" id="KW-0479">Metal-binding</keyword>
<dbReference type="PROSITE" id="PS51471">
    <property type="entry name" value="FE2OG_OXY"/>
    <property type="match status" value="1"/>
</dbReference>
<dbReference type="InterPro" id="IPR006620">
    <property type="entry name" value="Pro_4_hyd_alph"/>
</dbReference>
<dbReference type="PANTHER" id="PTHR41536:SF1">
    <property type="entry name" value="PKHD-TYPE HYDROXYLASE YBIX"/>
    <property type="match status" value="1"/>
</dbReference>
<dbReference type="GO" id="GO:0006974">
    <property type="term" value="P:DNA damage response"/>
    <property type="evidence" value="ECO:0007669"/>
    <property type="project" value="TreeGrafter"/>
</dbReference>
<reference evidence="8 9" key="1">
    <citation type="submission" date="2016-10" db="EMBL/GenBank/DDBJ databases">
        <authorList>
            <person name="de Groot N.N."/>
        </authorList>
    </citation>
    <scope>NUCLEOTIDE SEQUENCE [LARGE SCALE GENOMIC DNA]</scope>
    <source>
        <strain evidence="8 9">CGMCC 1.9109</strain>
    </source>
</reference>
<dbReference type="SUPFAM" id="SSF51197">
    <property type="entry name" value="Clavaminate synthase-like"/>
    <property type="match status" value="1"/>
</dbReference>
<dbReference type="InterPro" id="IPR005123">
    <property type="entry name" value="Oxoglu/Fe-dep_dioxygenase_dom"/>
</dbReference>
<keyword evidence="6" id="KW-0408">Iron</keyword>
<evidence type="ECO:0000259" key="7">
    <source>
        <dbReference type="PROSITE" id="PS51471"/>
    </source>
</evidence>
<dbReference type="GO" id="GO:0006879">
    <property type="term" value="P:intracellular iron ion homeostasis"/>
    <property type="evidence" value="ECO:0007669"/>
    <property type="project" value="TreeGrafter"/>
</dbReference>
<dbReference type="Pfam" id="PF13640">
    <property type="entry name" value="2OG-FeII_Oxy_3"/>
    <property type="match status" value="1"/>
</dbReference>